<feature type="region of interest" description="Disordered" evidence="1">
    <location>
        <begin position="1394"/>
        <end position="1429"/>
    </location>
</feature>
<dbReference type="Gene3D" id="3.40.50.1820">
    <property type="entry name" value="alpha/beta hydrolase"/>
    <property type="match status" value="1"/>
</dbReference>
<feature type="region of interest" description="Disordered" evidence="1">
    <location>
        <begin position="1252"/>
        <end position="1286"/>
    </location>
</feature>
<keyword evidence="4" id="KW-1185">Reference proteome</keyword>
<dbReference type="InterPro" id="IPR000073">
    <property type="entry name" value="AB_hydrolase_1"/>
</dbReference>
<gene>
    <name evidence="3" type="ORF">Nepgr_000288</name>
</gene>
<name>A0AAD3P625_NEPGR</name>
<feature type="compositionally biased region" description="Basic residues" evidence="1">
    <location>
        <begin position="1266"/>
        <end position="1280"/>
    </location>
</feature>
<dbReference type="InterPro" id="IPR029058">
    <property type="entry name" value="AB_hydrolase_fold"/>
</dbReference>
<accession>A0AAD3P625</accession>
<feature type="compositionally biased region" description="Low complexity" evidence="1">
    <location>
        <begin position="1342"/>
        <end position="1353"/>
    </location>
</feature>
<sequence>MRPAARTAINLLKRERAKKHTNPNFPAASIGEGKYLQAKWEREVKENDFPSSNLFEDPRAEKIWVVPEEGFFNKMGNISGHGCSKSIDDPLITSPRIKLSDGRHLAYREAGVPRTEAKYKIIIAHGFGSSKDMSFLAPQALIEELKIYMLLYDRAGYGESDPHTKRSVKSEASDIEELADQLHLGPKFYVIGVSMGSYPIWSCLNYIPHRLQGVALVAGVVNYRWPSLPASLTKDDFRKNLVKLALWLLKRMPGLLYWWMTQKLFPSASVMEKNPVFFNDRDKEVLKRTPGFELLSENKLEHRSVFDNLRRDFMVGFGKWEFDPLKLSNPFPRNKCSVHLWTGFEDRVVPVELQRFVCSKLPWVKYHEVPQGGHLIVYDSDVCASILQDLLLDDVSASTIPSVSTYSGLGKVEKMLRESPYKLDKYREPIGSKKRQRMDLMSNEKSGGSNLVKMGKHVRQNVYEHPTQRIKNKTNCFRFDKHVQSSAAKLKVQSRSGANSRDQIFNKKDGEILQTVGGSLVQPEERFRRLSAVSEGWDKKMKRKRSVGTVIKRAMDNDLKQTDYSKRSSGSKLISCDAHGLRANNKDDVLIGNPSTLIKGKIPEGSRSGYSGVQGSHEASEEQEQSESTDKVIPLGIMRQHDPNSSHSVAQWVGQRMQRISRTRRTDVLSLISNRDDVQNTSPDFTAYDFSAKNSSNRISLTSSNVDNARLECTMELENISRPVLLCDGGKTRGLEHEVKKPLDCGDVAPNTKMKVHDFVFPTKRNRTLAGEHGVEKQGRVGLELPLPGASHMRENSEKVPKATSLDCTRPGSKKNRSKPGRPTSRKLSDRKMCSRAGKILASISAHDADDDHEELLAAAAAARKAIYRACSGRFWKKMEPIFGSISSLDASYLKQQLNIAEKLIESLSHISDPEYGALGVFMHEDLASGEKQGSCSYPLDKDDSLTAGVGVGRKLIKVSSLYQIVLSALIEEDESDHICNGSEGMITSFQFPGDDSHCGSCNYADVETRNGDRLEFEAESKVDVQMQRRCSGDGFSCNMSTASDISRNLSMSDSLYSSGRWQGDDGFSYSDVEFASGICQIEQSGSHPADVNTCRTPLSDCQYQLLCVDDRLALELQSIGLYLDTVPNLAEEDDEVIDQDIMELKEGLYKQIVKKKMNLMKIDEAIEDGKDREKQDMEQIAMNGLVEMAYKGRMVCQRSDGSRVLHKVSKQVAAGFIKRTVARCRKFELTGQSCFREPVLQNAIFSAPEENDEKSAFVRDEGPKHLAKARGSGHKKPGRRPLDSVQTARHASECGFFEELAPLKGWKGKPPRDDGGAASPKGATACQRESCHWRDIRKLNSAATSGQQSAGSFRCDRKTNTKSQMLSSGNTIGGVWPLSTPVMVPAAKERGTEIVLPSPGDGTKQHSSSTEVKEPIGTANPPETENDPMEELNVLDDLGDQEDLSSWFNNDGLQDYDSIGLEIPMDDLSELNMIM</sequence>
<dbReference type="PANTHER" id="PTHR31115">
    <property type="entry name" value="OS05G0107300 PROTEIN"/>
    <property type="match status" value="1"/>
</dbReference>
<feature type="domain" description="AB hydrolase-1" evidence="2">
    <location>
        <begin position="121"/>
        <end position="383"/>
    </location>
</feature>
<dbReference type="FunFam" id="3.40.50.1820:FF:000270">
    <property type="entry name" value="Alpha/beta-Hydrolases superfamily protein"/>
    <property type="match status" value="1"/>
</dbReference>
<comment type="caution">
    <text evidence="3">The sequence shown here is derived from an EMBL/GenBank/DDBJ whole genome shotgun (WGS) entry which is preliminary data.</text>
</comment>
<organism evidence="3 4">
    <name type="scientific">Nepenthes gracilis</name>
    <name type="common">Slender pitcher plant</name>
    <dbReference type="NCBI Taxonomy" id="150966"/>
    <lineage>
        <taxon>Eukaryota</taxon>
        <taxon>Viridiplantae</taxon>
        <taxon>Streptophyta</taxon>
        <taxon>Embryophyta</taxon>
        <taxon>Tracheophyta</taxon>
        <taxon>Spermatophyta</taxon>
        <taxon>Magnoliopsida</taxon>
        <taxon>eudicotyledons</taxon>
        <taxon>Gunneridae</taxon>
        <taxon>Pentapetalae</taxon>
        <taxon>Caryophyllales</taxon>
        <taxon>Nepenthaceae</taxon>
        <taxon>Nepenthes</taxon>
    </lineage>
</organism>
<reference evidence="3" key="1">
    <citation type="submission" date="2023-05" db="EMBL/GenBank/DDBJ databases">
        <title>Nepenthes gracilis genome sequencing.</title>
        <authorList>
            <person name="Fukushima K."/>
        </authorList>
    </citation>
    <scope>NUCLEOTIDE SEQUENCE</scope>
    <source>
        <strain evidence="3">SING2019-196</strain>
    </source>
</reference>
<feature type="region of interest" description="Disordered" evidence="1">
    <location>
        <begin position="600"/>
        <end position="629"/>
    </location>
</feature>
<evidence type="ECO:0000313" key="3">
    <source>
        <dbReference type="EMBL" id="GMG98448.1"/>
    </source>
</evidence>
<proteinExistence type="predicted"/>
<evidence type="ECO:0000259" key="2">
    <source>
        <dbReference type="Pfam" id="PF12697"/>
    </source>
</evidence>
<feature type="region of interest" description="Disordered" evidence="1">
    <location>
        <begin position="1306"/>
        <end position="1330"/>
    </location>
</feature>
<dbReference type="Pfam" id="PF12697">
    <property type="entry name" value="Abhydrolase_6"/>
    <property type="match status" value="1"/>
</dbReference>
<feature type="region of interest" description="Disordered" evidence="1">
    <location>
        <begin position="786"/>
        <end position="831"/>
    </location>
</feature>
<dbReference type="PANTHER" id="PTHR31115:SF4">
    <property type="entry name" value="SPECTRIN BETA CHAIN, BRAIN"/>
    <property type="match status" value="1"/>
</dbReference>
<feature type="region of interest" description="Disordered" evidence="1">
    <location>
        <begin position="1342"/>
        <end position="1362"/>
    </location>
</feature>
<protein>
    <recommendedName>
        <fullName evidence="2">AB hydrolase-1 domain-containing protein</fullName>
    </recommendedName>
</protein>
<dbReference type="Proteomes" id="UP001279734">
    <property type="component" value="Unassembled WGS sequence"/>
</dbReference>
<feature type="compositionally biased region" description="Basic and acidic residues" evidence="1">
    <location>
        <begin position="792"/>
        <end position="801"/>
    </location>
</feature>
<dbReference type="SUPFAM" id="SSF53474">
    <property type="entry name" value="alpha/beta-Hydrolases"/>
    <property type="match status" value="1"/>
</dbReference>
<feature type="compositionally biased region" description="Basic and acidic residues" evidence="1">
    <location>
        <begin position="1254"/>
        <end position="1265"/>
    </location>
</feature>
<evidence type="ECO:0000313" key="4">
    <source>
        <dbReference type="Proteomes" id="UP001279734"/>
    </source>
</evidence>
<dbReference type="EMBL" id="BSYO01000001">
    <property type="protein sequence ID" value="GMG98448.1"/>
    <property type="molecule type" value="Genomic_DNA"/>
</dbReference>
<evidence type="ECO:0000256" key="1">
    <source>
        <dbReference type="SAM" id="MobiDB-lite"/>
    </source>
</evidence>